<dbReference type="RefSeq" id="WP_264283516.1">
    <property type="nucleotide sequence ID" value="NZ_CP107006.1"/>
</dbReference>
<dbReference type="InterPro" id="IPR053145">
    <property type="entry name" value="AB_hydrolase_Est10"/>
</dbReference>
<feature type="chain" id="PRO_5046289514" evidence="1">
    <location>
        <begin position="23"/>
        <end position="354"/>
    </location>
</feature>
<sequence>MMMKPCILVFLCLYTLVPGAFSQVLSSRCDAVFFTRDSIRFGATLTLPQGKKSFPGVVLVSGSGKQDRNGTMAGHPMFAVLADSLSRLGFAVLRVDDRGTGQTNGVYETATTGDFADDALAAIAYLKQQKGVDKVGLIGHSEGGAAAFIAAAKSKEVDFIVTLAGLATSGLQALRLQNIGLIEAAKIPDYDKARHKDINLRMYDTAYRYAYTPQLAEKLNATYNAWKHADDSAFAKDKPGEHDHMRFPIYSYVNQATGAWYQYHLRYDPVPLLKKIKVPILALNGDKDVMVPYKENLETVRKYGGKQATVKVMPGLNHLFQHCVTCTREESASLKETFAPEAWGEMRNWLKRFL</sequence>
<dbReference type="PANTHER" id="PTHR43265:SF1">
    <property type="entry name" value="ESTERASE ESTD"/>
    <property type="match status" value="1"/>
</dbReference>
<protein>
    <submittedName>
        <fullName evidence="3">Alpha/beta hydrolase</fullName>
    </submittedName>
</protein>
<dbReference type="SUPFAM" id="SSF53474">
    <property type="entry name" value="alpha/beta-Hydrolases"/>
    <property type="match status" value="1"/>
</dbReference>
<dbReference type="PANTHER" id="PTHR43265">
    <property type="entry name" value="ESTERASE ESTD"/>
    <property type="match status" value="1"/>
</dbReference>
<keyword evidence="4" id="KW-1185">Reference proteome</keyword>
<evidence type="ECO:0000313" key="3">
    <source>
        <dbReference type="EMBL" id="UYQ95839.1"/>
    </source>
</evidence>
<dbReference type="InterPro" id="IPR029058">
    <property type="entry name" value="AB_hydrolase_fold"/>
</dbReference>
<dbReference type="EMBL" id="CP107006">
    <property type="protein sequence ID" value="UYQ95839.1"/>
    <property type="molecule type" value="Genomic_DNA"/>
</dbReference>
<keyword evidence="1" id="KW-0732">Signal</keyword>
<feature type="signal peptide" evidence="1">
    <location>
        <begin position="1"/>
        <end position="22"/>
    </location>
</feature>
<dbReference type="Proteomes" id="UP001162741">
    <property type="component" value="Chromosome"/>
</dbReference>
<evidence type="ECO:0000259" key="2">
    <source>
        <dbReference type="Pfam" id="PF00561"/>
    </source>
</evidence>
<dbReference type="InterPro" id="IPR000073">
    <property type="entry name" value="AB_hydrolase_1"/>
</dbReference>
<accession>A0ABY6J836</accession>
<reference evidence="3" key="1">
    <citation type="submission" date="2022-10" db="EMBL/GenBank/DDBJ databases">
        <title>Chitinophaga sp. nov., isolated from soil.</title>
        <authorList>
            <person name="Jeon C.O."/>
        </authorList>
    </citation>
    <scope>NUCLEOTIDE SEQUENCE</scope>
    <source>
        <strain evidence="3">R8</strain>
    </source>
</reference>
<evidence type="ECO:0000256" key="1">
    <source>
        <dbReference type="SAM" id="SignalP"/>
    </source>
</evidence>
<organism evidence="3 4">
    <name type="scientific">Chitinophaga horti</name>
    <dbReference type="NCBI Taxonomy" id="2920382"/>
    <lineage>
        <taxon>Bacteria</taxon>
        <taxon>Pseudomonadati</taxon>
        <taxon>Bacteroidota</taxon>
        <taxon>Chitinophagia</taxon>
        <taxon>Chitinophagales</taxon>
        <taxon>Chitinophagaceae</taxon>
        <taxon>Chitinophaga</taxon>
    </lineage>
</organism>
<dbReference type="Pfam" id="PF00561">
    <property type="entry name" value="Abhydrolase_1"/>
    <property type="match status" value="1"/>
</dbReference>
<name>A0ABY6J836_9BACT</name>
<feature type="domain" description="AB hydrolase-1" evidence="2">
    <location>
        <begin position="73"/>
        <end position="321"/>
    </location>
</feature>
<gene>
    <name evidence="3" type="ORF">MKQ68_12080</name>
</gene>
<dbReference type="Gene3D" id="3.40.50.1820">
    <property type="entry name" value="alpha/beta hydrolase"/>
    <property type="match status" value="1"/>
</dbReference>
<keyword evidence="3" id="KW-0378">Hydrolase</keyword>
<evidence type="ECO:0000313" key="4">
    <source>
        <dbReference type="Proteomes" id="UP001162741"/>
    </source>
</evidence>
<proteinExistence type="predicted"/>
<dbReference type="GO" id="GO:0016787">
    <property type="term" value="F:hydrolase activity"/>
    <property type="evidence" value="ECO:0007669"/>
    <property type="project" value="UniProtKB-KW"/>
</dbReference>